<dbReference type="OrthoDB" id="9802340at2"/>
<name>A0A0U4BMI3_9ACTN</name>
<dbReference type="PANTHER" id="PTHR43877">
    <property type="entry name" value="AMINOALKYLPHOSPHONATE N-ACETYLTRANSFERASE-RELATED-RELATED"/>
    <property type="match status" value="1"/>
</dbReference>
<dbReference type="Gene3D" id="3.40.630.30">
    <property type="match status" value="1"/>
</dbReference>
<protein>
    <recommendedName>
        <fullName evidence="3">N-acetyltransferase domain-containing protein</fullName>
    </recommendedName>
</protein>
<dbReference type="AlphaFoldDB" id="A0A0U4BMI3"/>
<accession>A0A0U4BMI3</accession>
<dbReference type="EMBL" id="CP011502">
    <property type="protein sequence ID" value="ALX06273.1"/>
    <property type="molecule type" value="Genomic_DNA"/>
</dbReference>
<dbReference type="Pfam" id="PF00583">
    <property type="entry name" value="Acetyltransf_1"/>
    <property type="match status" value="1"/>
</dbReference>
<evidence type="ECO:0000313" key="4">
    <source>
        <dbReference type="EMBL" id="ALX06273.1"/>
    </source>
</evidence>
<keyword evidence="2" id="KW-0012">Acyltransferase</keyword>
<keyword evidence="1" id="KW-0808">Transferase</keyword>
<dbReference type="KEGG" id="aer:AERYTH_16995"/>
<dbReference type="CDD" id="cd04301">
    <property type="entry name" value="NAT_SF"/>
    <property type="match status" value="1"/>
</dbReference>
<proteinExistence type="predicted"/>
<evidence type="ECO:0000256" key="2">
    <source>
        <dbReference type="ARBA" id="ARBA00023315"/>
    </source>
</evidence>
<dbReference type="Proteomes" id="UP000067689">
    <property type="component" value="Chromosome"/>
</dbReference>
<evidence type="ECO:0000256" key="1">
    <source>
        <dbReference type="ARBA" id="ARBA00022679"/>
    </source>
</evidence>
<dbReference type="InterPro" id="IPR000182">
    <property type="entry name" value="GNAT_dom"/>
</dbReference>
<gene>
    <name evidence="4" type="ORF">AERYTH_16995</name>
</gene>
<dbReference type="RefSeq" id="WP_067861038.1">
    <property type="nucleotide sequence ID" value="NZ_CP011502.1"/>
</dbReference>
<feature type="domain" description="N-acetyltransferase" evidence="3">
    <location>
        <begin position="2"/>
        <end position="160"/>
    </location>
</feature>
<dbReference type="STRING" id="2041.AERYTH_16995"/>
<keyword evidence="5" id="KW-1185">Reference proteome</keyword>
<dbReference type="PANTHER" id="PTHR43877:SF1">
    <property type="entry name" value="ACETYLTRANSFERASE"/>
    <property type="match status" value="1"/>
</dbReference>
<sequence>MAHVRPAVLADDAALLGLDLATWSPRWSPGEPPARDAFFGERNGGPGGFLVAERDGAVVGYVALHRAGGLATHAHVRIIDGLAVDPSARGRGIGELLVRAAVERARAEGAAKVTLRVLGTNPAAQRLYERCGFVVEGVLVGEFLIDGSPVDDTWMALHLR</sequence>
<dbReference type="InterPro" id="IPR016181">
    <property type="entry name" value="Acyl_CoA_acyltransferase"/>
</dbReference>
<organism evidence="4 5">
    <name type="scientific">Aeromicrobium erythreum</name>
    <dbReference type="NCBI Taxonomy" id="2041"/>
    <lineage>
        <taxon>Bacteria</taxon>
        <taxon>Bacillati</taxon>
        <taxon>Actinomycetota</taxon>
        <taxon>Actinomycetes</taxon>
        <taxon>Propionibacteriales</taxon>
        <taxon>Nocardioidaceae</taxon>
        <taxon>Aeromicrobium</taxon>
    </lineage>
</organism>
<evidence type="ECO:0000313" key="5">
    <source>
        <dbReference type="Proteomes" id="UP000067689"/>
    </source>
</evidence>
<dbReference type="SUPFAM" id="SSF55729">
    <property type="entry name" value="Acyl-CoA N-acyltransferases (Nat)"/>
    <property type="match status" value="1"/>
</dbReference>
<dbReference type="PATRIC" id="fig|2041.4.peg.3554"/>
<dbReference type="InterPro" id="IPR050832">
    <property type="entry name" value="Bact_Acetyltransf"/>
</dbReference>
<reference evidence="4 5" key="1">
    <citation type="journal article" date="1991" name="Int. J. Syst. Bacteriol.">
        <title>Description of the erythromycin-producing bacterium Arthrobacter sp. strain NRRL B-3381 as Aeromicrobium erythreum gen. nov., sp. nov.</title>
        <authorList>
            <person name="Miller E.S."/>
            <person name="Woese C.R."/>
            <person name="Brenner S."/>
        </authorList>
    </citation>
    <scope>NUCLEOTIDE SEQUENCE [LARGE SCALE GENOMIC DNA]</scope>
    <source>
        <strain evidence="4 5">AR18</strain>
    </source>
</reference>
<evidence type="ECO:0000259" key="3">
    <source>
        <dbReference type="PROSITE" id="PS51186"/>
    </source>
</evidence>
<dbReference type="PROSITE" id="PS51186">
    <property type="entry name" value="GNAT"/>
    <property type="match status" value="1"/>
</dbReference>
<dbReference type="GO" id="GO:0016747">
    <property type="term" value="F:acyltransferase activity, transferring groups other than amino-acyl groups"/>
    <property type="evidence" value="ECO:0007669"/>
    <property type="project" value="InterPro"/>
</dbReference>